<comment type="caution">
    <text evidence="2">The sequence shown here is derived from an EMBL/GenBank/DDBJ whole genome shotgun (WGS) entry which is preliminary data.</text>
</comment>
<dbReference type="EMBL" id="JABSOD010000012">
    <property type="protein sequence ID" value="NRQ43441.1"/>
    <property type="molecule type" value="Genomic_DNA"/>
</dbReference>
<feature type="signal peptide" evidence="1">
    <location>
        <begin position="1"/>
        <end position="18"/>
    </location>
</feature>
<evidence type="ECO:0000313" key="3">
    <source>
        <dbReference type="Proteomes" id="UP000523161"/>
    </source>
</evidence>
<evidence type="ECO:0000256" key="1">
    <source>
        <dbReference type="SAM" id="SignalP"/>
    </source>
</evidence>
<dbReference type="Proteomes" id="UP000523161">
    <property type="component" value="Unassembled WGS sequence"/>
</dbReference>
<feature type="chain" id="PRO_5031235686" evidence="1">
    <location>
        <begin position="19"/>
        <end position="145"/>
    </location>
</feature>
<dbReference type="RefSeq" id="WP_173501678.1">
    <property type="nucleotide sequence ID" value="NZ_JABSOD010000012.1"/>
</dbReference>
<gene>
    <name evidence="2" type="ORF">HRH59_12875</name>
</gene>
<keyword evidence="3" id="KW-1185">Reference proteome</keyword>
<dbReference type="AlphaFoldDB" id="A0A7Y5EJJ9"/>
<evidence type="ECO:0000313" key="2">
    <source>
        <dbReference type="EMBL" id="NRQ43441.1"/>
    </source>
</evidence>
<organism evidence="2 3">
    <name type="scientific">Rheinheimera lutimaris</name>
    <dbReference type="NCBI Taxonomy" id="2740584"/>
    <lineage>
        <taxon>Bacteria</taxon>
        <taxon>Pseudomonadati</taxon>
        <taxon>Pseudomonadota</taxon>
        <taxon>Gammaproteobacteria</taxon>
        <taxon>Chromatiales</taxon>
        <taxon>Chromatiaceae</taxon>
        <taxon>Rheinheimera</taxon>
    </lineage>
</organism>
<name>A0A7Y5EJJ9_9GAMM</name>
<proteinExistence type="predicted"/>
<reference evidence="2 3" key="1">
    <citation type="submission" date="2020-06" db="EMBL/GenBank/DDBJ databases">
        <title>Rheinheimera sp. nov., a marine bacterium isolated from coastal.</title>
        <authorList>
            <person name="Yu Q."/>
            <person name="Qi Y."/>
            <person name="Pu J."/>
        </authorList>
    </citation>
    <scope>NUCLEOTIDE SEQUENCE [LARGE SCALE GENOMIC DNA]</scope>
    <source>
        <strain evidence="2 3">YQF-2</strain>
    </source>
</reference>
<keyword evidence="1" id="KW-0732">Signal</keyword>
<protein>
    <submittedName>
        <fullName evidence="2">Uncharacterized protein</fullName>
    </submittedName>
</protein>
<sequence length="145" mass="15949">MKMFLLLATMLYSITVAAFDITENKFATPDPTALCTSNEVMFGGASVIYADCDKDIESIVVSKIDSGHSFGDLRQFVSQYQPDGSFTDYDIADVLFDGTIVAITPFDKNMQVASNGKALRFCLADRTVYLVRNDSNWASITVLSK</sequence>
<accession>A0A7Y5EJJ9</accession>